<dbReference type="RefSeq" id="WP_099516929.1">
    <property type="nucleotide sequence ID" value="NZ_CP016808.1"/>
</dbReference>
<gene>
    <name evidence="1" type="ORF">BBD42_02910</name>
</gene>
<accession>A0A1B2DCU4</accession>
<evidence type="ECO:0008006" key="2">
    <source>
        <dbReference type="Google" id="ProtNLM"/>
    </source>
</evidence>
<dbReference type="InterPro" id="IPR027417">
    <property type="entry name" value="P-loop_NTPase"/>
</dbReference>
<evidence type="ECO:0000313" key="1">
    <source>
        <dbReference type="EMBL" id="ANY65531.1"/>
    </source>
</evidence>
<organism evidence="1">
    <name type="scientific">Paenibacillus sp. BIHB 4019</name>
    <dbReference type="NCBI Taxonomy" id="1870819"/>
    <lineage>
        <taxon>Bacteria</taxon>
        <taxon>Bacillati</taxon>
        <taxon>Bacillota</taxon>
        <taxon>Bacilli</taxon>
        <taxon>Bacillales</taxon>
        <taxon>Paenibacillaceae</taxon>
        <taxon>Paenibacillus</taxon>
    </lineage>
</organism>
<protein>
    <recommendedName>
        <fullName evidence="2">ATP-binding protein</fullName>
    </recommendedName>
</protein>
<sequence>MRKLVFFLGGAGAGKTTLAKALARRKGAAIFDMDTLLRPAAEAIMTASGLDPKDRDSELYKVRCRDLGYRITMDAALENVAIGTDALVIGPFTKETADPLWIEQELSAIGASLRDVAVRVVLVSLRDQELHRTRIQERGLELDEWKLGNWEAFSRSLGPRKLNWPIPASSVLDFDNSGELNEEKLLLLERFVYGDDIVEGE</sequence>
<dbReference type="SUPFAM" id="SSF52540">
    <property type="entry name" value="P-loop containing nucleoside triphosphate hydrolases"/>
    <property type="match status" value="1"/>
</dbReference>
<reference evidence="1" key="1">
    <citation type="submission" date="2016-08" db="EMBL/GenBank/DDBJ databases">
        <title>Complete Genome Seqeunce of Paenibacillus sp. BIHB 4019 from tea rhizoplane.</title>
        <authorList>
            <person name="Thakur R."/>
            <person name="Swarnkar M.K."/>
            <person name="Gulati A."/>
        </authorList>
    </citation>
    <scope>NUCLEOTIDE SEQUENCE [LARGE SCALE GENOMIC DNA]</scope>
    <source>
        <strain evidence="1">BIHB4019</strain>
    </source>
</reference>
<dbReference type="AlphaFoldDB" id="A0A1B2DCU4"/>
<dbReference type="EMBL" id="CP016808">
    <property type="protein sequence ID" value="ANY65531.1"/>
    <property type="molecule type" value="Genomic_DNA"/>
</dbReference>
<proteinExistence type="predicted"/>
<dbReference type="Gene3D" id="3.40.50.300">
    <property type="entry name" value="P-loop containing nucleotide triphosphate hydrolases"/>
    <property type="match status" value="1"/>
</dbReference>
<name>A0A1B2DCU4_9BACL</name>